<organism evidence="5 6">
    <name type="scientific">Leucobacter iarius</name>
    <dbReference type="NCBI Taxonomy" id="333963"/>
    <lineage>
        <taxon>Bacteria</taxon>
        <taxon>Bacillati</taxon>
        <taxon>Actinomycetota</taxon>
        <taxon>Actinomycetes</taxon>
        <taxon>Micrococcales</taxon>
        <taxon>Microbacteriaceae</taxon>
        <taxon>Leucobacter</taxon>
    </lineage>
</organism>
<feature type="domain" description="HTH asnC-type" evidence="4">
    <location>
        <begin position="156"/>
        <end position="196"/>
    </location>
</feature>
<reference evidence="5 6" key="1">
    <citation type="journal article" date="2019" name="Int. J. Syst. Evol. Microbiol.">
        <title>The Global Catalogue of Microorganisms (GCM) 10K type strain sequencing project: providing services to taxonomists for standard genome sequencing and annotation.</title>
        <authorList>
            <consortium name="The Broad Institute Genomics Platform"/>
            <consortium name="The Broad Institute Genome Sequencing Center for Infectious Disease"/>
            <person name="Wu L."/>
            <person name="Ma J."/>
        </authorList>
    </citation>
    <scope>NUCLEOTIDE SEQUENCE [LARGE SCALE GENOMIC DNA]</scope>
    <source>
        <strain evidence="5 6">JCM 14736</strain>
    </source>
</reference>
<evidence type="ECO:0000256" key="3">
    <source>
        <dbReference type="ARBA" id="ARBA00023163"/>
    </source>
</evidence>
<keyword evidence="2" id="KW-0238">DNA-binding</keyword>
<dbReference type="InterPro" id="IPR036390">
    <property type="entry name" value="WH_DNA-bd_sf"/>
</dbReference>
<name>A0ABN2LHX3_9MICO</name>
<dbReference type="InterPro" id="IPR019888">
    <property type="entry name" value="Tscrpt_reg_AsnC-like"/>
</dbReference>
<dbReference type="SMART" id="SM00344">
    <property type="entry name" value="HTH_ASNC"/>
    <property type="match status" value="1"/>
</dbReference>
<proteinExistence type="predicted"/>
<keyword evidence="6" id="KW-1185">Reference proteome</keyword>
<dbReference type="Pfam" id="PF13412">
    <property type="entry name" value="HTH_24"/>
    <property type="match status" value="1"/>
</dbReference>
<protein>
    <recommendedName>
        <fullName evidence="4">HTH asnC-type domain-containing protein</fullName>
    </recommendedName>
</protein>
<evidence type="ECO:0000313" key="5">
    <source>
        <dbReference type="EMBL" id="GAA1789288.1"/>
    </source>
</evidence>
<dbReference type="PANTHER" id="PTHR30154">
    <property type="entry name" value="LEUCINE-RESPONSIVE REGULATORY PROTEIN"/>
    <property type="match status" value="1"/>
</dbReference>
<accession>A0ABN2LHX3</accession>
<dbReference type="Pfam" id="PF13404">
    <property type="entry name" value="HTH_AsnC-type"/>
    <property type="match status" value="1"/>
</dbReference>
<keyword evidence="3" id="KW-0804">Transcription</keyword>
<dbReference type="SUPFAM" id="SSF46785">
    <property type="entry name" value="Winged helix' DNA-binding domain"/>
    <property type="match status" value="1"/>
</dbReference>
<comment type="caution">
    <text evidence="5">The sequence shown here is derived from an EMBL/GenBank/DDBJ whole genome shotgun (WGS) entry which is preliminary data.</text>
</comment>
<dbReference type="Gene3D" id="1.10.10.10">
    <property type="entry name" value="Winged helix-like DNA-binding domain superfamily/Winged helix DNA-binding domain"/>
    <property type="match status" value="1"/>
</dbReference>
<dbReference type="PANTHER" id="PTHR30154:SF34">
    <property type="entry name" value="TRANSCRIPTIONAL REGULATOR AZLB"/>
    <property type="match status" value="1"/>
</dbReference>
<dbReference type="RefSeq" id="WP_344031515.1">
    <property type="nucleotide sequence ID" value="NZ_BAAAOB010000001.1"/>
</dbReference>
<keyword evidence="1" id="KW-0805">Transcription regulation</keyword>
<dbReference type="Proteomes" id="UP001500851">
    <property type="component" value="Unassembled WGS sequence"/>
</dbReference>
<sequence>MTTNEELARRVLQEVRQDGRASYTGIAHRLGVPRQLVATIVEDAVREHRIRLTATVSPDLLGITRYSYLLIQSSGPSGPILGALNAMPETCFVSALAGTAGVDAEVRVGSDADHQRVLGEIRSIPGVSGISCNVYERIFVNIDSPLPDRAAASLRIDQVDHGIIAALERNGRATFRELGAAGGVSPASARNRLHRLLQNRAVKVVGLPVRDHQVGPPPLGLGIRIRGALTADLIDRVCTVAPEFLASSSGSYDLISTISAETPEGQLAKLDALRSIEQVVLVDAWSHLRITKELYGLSALVIG</sequence>
<dbReference type="PRINTS" id="PR00033">
    <property type="entry name" value="HTHASNC"/>
</dbReference>
<evidence type="ECO:0000259" key="4">
    <source>
        <dbReference type="Pfam" id="PF13404"/>
    </source>
</evidence>
<evidence type="ECO:0000313" key="6">
    <source>
        <dbReference type="Proteomes" id="UP001500851"/>
    </source>
</evidence>
<evidence type="ECO:0000256" key="2">
    <source>
        <dbReference type="ARBA" id="ARBA00023125"/>
    </source>
</evidence>
<evidence type="ECO:0000256" key="1">
    <source>
        <dbReference type="ARBA" id="ARBA00023015"/>
    </source>
</evidence>
<dbReference type="InterPro" id="IPR036388">
    <property type="entry name" value="WH-like_DNA-bd_sf"/>
</dbReference>
<dbReference type="EMBL" id="BAAAOB010000001">
    <property type="protein sequence ID" value="GAA1789288.1"/>
    <property type="molecule type" value="Genomic_DNA"/>
</dbReference>
<gene>
    <name evidence="5" type="ORF">GCM10009768_17920</name>
</gene>
<dbReference type="InterPro" id="IPR000485">
    <property type="entry name" value="AsnC-type_HTH_dom"/>
</dbReference>